<comment type="similarity">
    <text evidence="1">Belongs to the ComF/GntX family.</text>
</comment>
<gene>
    <name evidence="4" type="ORF">DDE23_08585</name>
</gene>
<accession>A0A2T7UTX3</accession>
<keyword evidence="4" id="KW-0808">Transferase</keyword>
<dbReference type="EMBL" id="QDDR01000003">
    <property type="protein sequence ID" value="PVE48177.1"/>
    <property type="molecule type" value="Genomic_DNA"/>
</dbReference>
<evidence type="ECO:0000259" key="3">
    <source>
        <dbReference type="Pfam" id="PF18912"/>
    </source>
</evidence>
<dbReference type="InterPro" id="IPR000836">
    <property type="entry name" value="PRTase_dom"/>
</dbReference>
<proteinExistence type="inferred from homology"/>
<evidence type="ECO:0000259" key="2">
    <source>
        <dbReference type="Pfam" id="PF00156"/>
    </source>
</evidence>
<dbReference type="Pfam" id="PF18912">
    <property type="entry name" value="DZR_2"/>
    <property type="match status" value="1"/>
</dbReference>
<evidence type="ECO:0000313" key="4">
    <source>
        <dbReference type="EMBL" id="PVE48177.1"/>
    </source>
</evidence>
<dbReference type="PANTHER" id="PTHR47505:SF1">
    <property type="entry name" value="DNA UTILIZATION PROTEIN YHGH"/>
    <property type="match status" value="1"/>
</dbReference>
<dbReference type="AlphaFoldDB" id="A0A2T7UTX3"/>
<dbReference type="Proteomes" id="UP000244810">
    <property type="component" value="Unassembled WGS sequence"/>
</dbReference>
<dbReference type="SUPFAM" id="SSF53271">
    <property type="entry name" value="PRTase-like"/>
    <property type="match status" value="1"/>
</dbReference>
<dbReference type="GO" id="GO:0016757">
    <property type="term" value="F:glycosyltransferase activity"/>
    <property type="evidence" value="ECO:0007669"/>
    <property type="project" value="UniProtKB-KW"/>
</dbReference>
<dbReference type="InterPro" id="IPR029057">
    <property type="entry name" value="PRTase-like"/>
</dbReference>
<protein>
    <submittedName>
        <fullName evidence="4">Amidophosphoribosyltransferase</fullName>
    </submittedName>
</protein>
<dbReference type="OrthoDB" id="9779910at2"/>
<dbReference type="InterPro" id="IPR044005">
    <property type="entry name" value="DZR_2"/>
</dbReference>
<feature type="domain" description="Double zinc ribbon" evidence="3">
    <location>
        <begin position="23"/>
        <end position="83"/>
    </location>
</feature>
<comment type="caution">
    <text evidence="4">The sequence shown here is derived from an EMBL/GenBank/DDBJ whole genome shotgun (WGS) entry which is preliminary data.</text>
</comment>
<reference evidence="4 5" key="1">
    <citation type="journal article" date="2011" name="Syst. Appl. Microbiol.">
        <title>Defluviimonas denitrificans gen. nov., sp. nov., and Pararhodobacter aggregans gen. nov., sp. nov., non-phototrophic Rhodobacteraceae from the biofilter of a marine aquaculture.</title>
        <authorList>
            <person name="Foesel B.U."/>
            <person name="Drake H.L."/>
            <person name="Schramm A."/>
        </authorList>
    </citation>
    <scope>NUCLEOTIDE SEQUENCE [LARGE SCALE GENOMIC DNA]</scope>
    <source>
        <strain evidence="4 5">D1-19</strain>
    </source>
</reference>
<dbReference type="RefSeq" id="WP_107751550.1">
    <property type="nucleotide sequence ID" value="NZ_QBKF01000004.1"/>
</dbReference>
<organism evidence="4 5">
    <name type="scientific">Pararhodobacter aggregans</name>
    <dbReference type="NCBI Taxonomy" id="404875"/>
    <lineage>
        <taxon>Bacteria</taxon>
        <taxon>Pseudomonadati</taxon>
        <taxon>Pseudomonadota</taxon>
        <taxon>Alphaproteobacteria</taxon>
        <taxon>Rhodobacterales</taxon>
        <taxon>Paracoccaceae</taxon>
        <taxon>Pararhodobacter</taxon>
    </lineage>
</organism>
<evidence type="ECO:0000256" key="1">
    <source>
        <dbReference type="ARBA" id="ARBA00008007"/>
    </source>
</evidence>
<sequence length="257" mass="27576">MAGVFGLAEGEVKTGLRRAARLVLDTLYPPHCLACDAAVLEPGTLCGACWVGAAFQTGLSCDKCAAPLPGDPAEAPVLCDDCLRVARPWSHGRAALLYGGTGRQLVLALKYGDRHDIACPAGRWLARQAAPLCRADTLVLPVPLHRARLFHRRYNQSALLALALARELDRPALPDLLLRTRRTGIQDGLSRAARFENQQGAIAPRPRRARRIEGRHVLLVDDVMTSGATLAAAAEACFAAGADDVDVIVLARVLREE</sequence>
<dbReference type="Gene3D" id="3.40.50.2020">
    <property type="match status" value="1"/>
</dbReference>
<evidence type="ECO:0000313" key="5">
    <source>
        <dbReference type="Proteomes" id="UP000244810"/>
    </source>
</evidence>
<dbReference type="InterPro" id="IPR051910">
    <property type="entry name" value="ComF/GntX_DNA_util-trans"/>
</dbReference>
<keyword evidence="4" id="KW-0328">Glycosyltransferase</keyword>
<dbReference type="PANTHER" id="PTHR47505">
    <property type="entry name" value="DNA UTILIZATION PROTEIN YHGH"/>
    <property type="match status" value="1"/>
</dbReference>
<name>A0A2T7UTX3_9RHOB</name>
<dbReference type="Pfam" id="PF00156">
    <property type="entry name" value="Pribosyltran"/>
    <property type="match status" value="1"/>
</dbReference>
<feature type="domain" description="Phosphoribosyltransferase" evidence="2">
    <location>
        <begin position="159"/>
        <end position="252"/>
    </location>
</feature>
<keyword evidence="5" id="KW-1185">Reference proteome</keyword>